<evidence type="ECO:0000259" key="1">
    <source>
        <dbReference type="SMART" id="SM00731"/>
    </source>
</evidence>
<gene>
    <name evidence="2" type="ORF">H1164_14825</name>
</gene>
<dbReference type="InterPro" id="IPR006640">
    <property type="entry name" value="SprT-like_domain"/>
</dbReference>
<comment type="caution">
    <text evidence="2">The sequence shown here is derived from an EMBL/GenBank/DDBJ whole genome shotgun (WGS) entry which is preliminary data.</text>
</comment>
<dbReference type="Pfam" id="PF10263">
    <property type="entry name" value="SprT-like"/>
    <property type="match status" value="1"/>
</dbReference>
<dbReference type="GO" id="GO:0006950">
    <property type="term" value="P:response to stress"/>
    <property type="evidence" value="ECO:0007669"/>
    <property type="project" value="UniProtKB-ARBA"/>
</dbReference>
<reference evidence="2 3" key="1">
    <citation type="submission" date="2020-07" db="EMBL/GenBank/DDBJ databases">
        <authorList>
            <person name="Feng H."/>
        </authorList>
    </citation>
    <scope>NUCLEOTIDE SEQUENCE [LARGE SCALE GENOMIC DNA]</scope>
    <source>
        <strain evidence="3">s-11</strain>
    </source>
</reference>
<dbReference type="SMART" id="SM00731">
    <property type="entry name" value="SprT"/>
    <property type="match status" value="1"/>
</dbReference>
<protein>
    <submittedName>
        <fullName evidence="2">SprT family protein</fullName>
    </submittedName>
</protein>
<dbReference type="InterPro" id="IPR035240">
    <property type="entry name" value="SprT_Zn_ribbon"/>
</dbReference>
<dbReference type="AlphaFoldDB" id="A0A7W1XCI1"/>
<sequence>MAKWTDQELQKRVETLSLQHFGLPFRHLARFNPRLRTTGGRYCLGSHAIEMNPRYLEEHGEEIFQKMILHELCHYHLHLQGKGYQHRDADFRYWLQRVGGLRHAPALQSLQSRKPKYVLICVECRQVYYRQRRVDLRKYRCGVCRGPLKLRQSNSD</sequence>
<dbReference type="OrthoDB" id="9799909at2"/>
<evidence type="ECO:0000313" key="2">
    <source>
        <dbReference type="EMBL" id="MBA4544144.1"/>
    </source>
</evidence>
<dbReference type="RefSeq" id="WP_033101971.1">
    <property type="nucleotide sequence ID" value="NZ_JACEIP010000029.1"/>
</dbReference>
<dbReference type="Proteomes" id="UP000530514">
    <property type="component" value="Unassembled WGS sequence"/>
</dbReference>
<accession>A0A7W1XCI1</accession>
<name>A0A7W1XCI1_9BACL</name>
<organism evidence="2 3">
    <name type="scientific">Thermoactinomyces daqus</name>
    <dbReference type="NCBI Taxonomy" id="1329516"/>
    <lineage>
        <taxon>Bacteria</taxon>
        <taxon>Bacillati</taxon>
        <taxon>Bacillota</taxon>
        <taxon>Bacilli</taxon>
        <taxon>Bacillales</taxon>
        <taxon>Thermoactinomycetaceae</taxon>
        <taxon>Thermoactinomyces</taxon>
    </lineage>
</organism>
<dbReference type="EMBL" id="JACEIP010000029">
    <property type="protein sequence ID" value="MBA4544144.1"/>
    <property type="molecule type" value="Genomic_DNA"/>
</dbReference>
<keyword evidence="3" id="KW-1185">Reference proteome</keyword>
<evidence type="ECO:0000313" key="3">
    <source>
        <dbReference type="Proteomes" id="UP000530514"/>
    </source>
</evidence>
<dbReference type="NCBIfam" id="NF003339">
    <property type="entry name" value="PRK04351.1"/>
    <property type="match status" value="1"/>
</dbReference>
<proteinExistence type="predicted"/>
<dbReference type="Pfam" id="PF17283">
    <property type="entry name" value="Zn_ribbon_SprT"/>
    <property type="match status" value="1"/>
</dbReference>
<feature type="domain" description="SprT-like" evidence="1">
    <location>
        <begin position="7"/>
        <end position="151"/>
    </location>
</feature>